<evidence type="ECO:0000256" key="1">
    <source>
        <dbReference type="SAM" id="Coils"/>
    </source>
</evidence>
<feature type="region of interest" description="Disordered" evidence="2">
    <location>
        <begin position="572"/>
        <end position="659"/>
    </location>
</feature>
<sequence length="780" mass="87675">MTIVGLKRLQSQKSYLANTQKVKIEKHKSSSWLRDMNYFCGLVKSPDFTNEYIQTQASFLRKRGKNNKNSGWFPQLNRLFDVVTQNEEGIIISFDRDTFKYKSEDDPNSSEDFCIKYRTEIGKPFLQCIEKKTSKILQIIHHGLFDGRLGPDFTKDDLKKFLNNYVYCDVFVEMPFLVVEEDDPSNFVSINDLAPLPNYVRAWMDQIDDGVLQEKDKFSTRKLEFIAEEVGLIQQALQETHHGDRYHLKLNQAQQHHDKLNSKLQNMTGENLPNFPYFFLDEGKTKLRFIVSSIEGGVATVNIRSSVINDKGKEIPPIPHSKIPSFLSQQVSKDNGNVTEAEALNLVMTEFHIVSITQLSLLMNIHPKYSDVIEVDTGSLSIVHTNQLAVPNGKQKIQANGGQIVVSGEGEVYFPPGTTNRDLLDWKREVNQSQKEVLRMQLELEKDKFQKNHELEKDKLQAQKEKNRDQATKELVEMMMQNVVAEVKQSNQITVAEVKQSNQSFANQITNDVKQSNQSTANHIMETVESQGEQLRKVVSTIKKAPLQKDDSSEVPSHLRKALFVSAGTADSANNLQAGSPSCGDSGVDGDGDSSNTNIPRDSSGGVPAMPVVEDVCSGDEQSGITDGSNEEKNDMGEEENGTTTFAPSTPKPKKKTKFLSPGSLASTILFYPFQREGEEVVTIGIAEWERKDQPGFIQVRKTVNGHVVPLSRSKGEPCGKCLKSLRRSNGYCWHHKNLGDADQMEWVSYLQEQAKPPDNGHFQDVVDIDGKEMCDANTV</sequence>
<dbReference type="AlphaFoldDB" id="A0A9N8EFC6"/>
<gene>
    <name evidence="3" type="ORF">SEMRO_917_G219930.1</name>
</gene>
<dbReference type="Proteomes" id="UP001153069">
    <property type="component" value="Unassembled WGS sequence"/>
</dbReference>
<accession>A0A9N8EFC6</accession>
<organism evidence="3 4">
    <name type="scientific">Seminavis robusta</name>
    <dbReference type="NCBI Taxonomy" id="568900"/>
    <lineage>
        <taxon>Eukaryota</taxon>
        <taxon>Sar</taxon>
        <taxon>Stramenopiles</taxon>
        <taxon>Ochrophyta</taxon>
        <taxon>Bacillariophyta</taxon>
        <taxon>Bacillariophyceae</taxon>
        <taxon>Bacillariophycidae</taxon>
        <taxon>Naviculales</taxon>
        <taxon>Naviculaceae</taxon>
        <taxon>Seminavis</taxon>
    </lineage>
</organism>
<keyword evidence="4" id="KW-1185">Reference proteome</keyword>
<evidence type="ECO:0000256" key="2">
    <source>
        <dbReference type="SAM" id="MobiDB-lite"/>
    </source>
</evidence>
<name>A0A9N8EFC6_9STRA</name>
<feature type="coiled-coil region" evidence="1">
    <location>
        <begin position="423"/>
        <end position="481"/>
    </location>
</feature>
<comment type="caution">
    <text evidence="3">The sequence shown here is derived from an EMBL/GenBank/DDBJ whole genome shotgun (WGS) entry which is preliminary data.</text>
</comment>
<evidence type="ECO:0000313" key="3">
    <source>
        <dbReference type="EMBL" id="CAB9518236.1"/>
    </source>
</evidence>
<keyword evidence="1" id="KW-0175">Coiled coil</keyword>
<reference evidence="3" key="1">
    <citation type="submission" date="2020-06" db="EMBL/GenBank/DDBJ databases">
        <authorList>
            <consortium name="Plant Systems Biology data submission"/>
        </authorList>
    </citation>
    <scope>NUCLEOTIDE SEQUENCE</scope>
    <source>
        <strain evidence="3">D6</strain>
    </source>
</reference>
<proteinExistence type="predicted"/>
<dbReference type="EMBL" id="CAICTM010000915">
    <property type="protein sequence ID" value="CAB9518236.1"/>
    <property type="molecule type" value="Genomic_DNA"/>
</dbReference>
<evidence type="ECO:0000313" key="4">
    <source>
        <dbReference type="Proteomes" id="UP001153069"/>
    </source>
</evidence>
<protein>
    <submittedName>
        <fullName evidence="3">Uncharacterized protein</fullName>
    </submittedName>
</protein>